<feature type="region of interest" description="Disordered" evidence="8">
    <location>
        <begin position="332"/>
        <end position="353"/>
    </location>
</feature>
<keyword evidence="6 9" id="KW-1133">Transmembrane helix</keyword>
<dbReference type="InterPro" id="IPR002657">
    <property type="entry name" value="BilAc:Na_symport/Acr3"/>
</dbReference>
<dbReference type="InterPro" id="IPR004706">
    <property type="entry name" value="Arsenical-R_Acr3"/>
</dbReference>
<evidence type="ECO:0000313" key="10">
    <source>
        <dbReference type="EMBL" id="SHG68724.1"/>
    </source>
</evidence>
<dbReference type="GO" id="GO:0015297">
    <property type="term" value="F:antiporter activity"/>
    <property type="evidence" value="ECO:0007669"/>
    <property type="project" value="InterPro"/>
</dbReference>
<dbReference type="PANTHER" id="PTHR43057">
    <property type="entry name" value="ARSENITE EFFLUX TRANSPORTER"/>
    <property type="match status" value="1"/>
</dbReference>
<comment type="similarity">
    <text evidence="2">Belongs to the arsenical resistance-3 (ACR3) (TC 2.A.59) family.</text>
</comment>
<name>A0A1M5LUD9_9BURK</name>
<proteinExistence type="inferred from homology"/>
<dbReference type="AlphaFoldDB" id="A0A1M5LUD9"/>
<keyword evidence="4" id="KW-1003">Cell membrane</keyword>
<dbReference type="PANTHER" id="PTHR43057:SF1">
    <property type="entry name" value="ARSENICAL-RESISTANCE PROTEIN 3"/>
    <property type="match status" value="1"/>
</dbReference>
<feature type="transmembrane region" description="Helical" evidence="9">
    <location>
        <begin position="39"/>
        <end position="58"/>
    </location>
</feature>
<evidence type="ECO:0000256" key="4">
    <source>
        <dbReference type="ARBA" id="ARBA00022475"/>
    </source>
</evidence>
<feature type="transmembrane region" description="Helical" evidence="9">
    <location>
        <begin position="267"/>
        <end position="288"/>
    </location>
</feature>
<evidence type="ECO:0000256" key="5">
    <source>
        <dbReference type="ARBA" id="ARBA00022692"/>
    </source>
</evidence>
<sequence length="353" mass="38387">MLSALKNIARSSWISVLLVASILGGAVVGHQRPAAGEALGNYVDGTLLMLVALLFFGVRFEAVVRAWGNLRFLGLTLLATYLFVPVIGYAIASVALSAYPLFMVGLVIYFMSPCTDWFLGFTRLAGGNVALGAVLIPINMVLQLLLYPVYLYLFTRNAVPVQADVIGSTLLHWFFLPFAVGVAAHYFLRRLLVAERFDRLLRWADLATPWVIALLVVEIFAGNIAVILQHSAVFGWVLLAVFVFFVATFLLGEAISRLGRLAYPEHALLTMTIAARNAPLMLAVTMVALPGQPLVYAAIVIGMLVEFPHLALLQRVLLGWRGQHGHVDSLGPIPTPHAVASNGPPRNLPSRNP</sequence>
<dbReference type="EMBL" id="FQXE01000001">
    <property type="protein sequence ID" value="SHG68724.1"/>
    <property type="molecule type" value="Genomic_DNA"/>
</dbReference>
<feature type="transmembrane region" description="Helical" evidence="9">
    <location>
        <begin position="98"/>
        <end position="119"/>
    </location>
</feature>
<dbReference type="GO" id="GO:0015104">
    <property type="term" value="F:antimonite transmembrane transporter activity"/>
    <property type="evidence" value="ECO:0007669"/>
    <property type="project" value="TreeGrafter"/>
</dbReference>
<evidence type="ECO:0000256" key="2">
    <source>
        <dbReference type="ARBA" id="ARBA00010110"/>
    </source>
</evidence>
<evidence type="ECO:0000313" key="11">
    <source>
        <dbReference type="Proteomes" id="UP000184226"/>
    </source>
</evidence>
<evidence type="ECO:0000256" key="6">
    <source>
        <dbReference type="ARBA" id="ARBA00022989"/>
    </source>
</evidence>
<dbReference type="Gene3D" id="1.20.1530.20">
    <property type="match status" value="1"/>
</dbReference>
<comment type="subcellular location">
    <subcellularLocation>
        <location evidence="1">Cell membrane</location>
        <topology evidence="1">Multi-pass membrane protein</topology>
    </subcellularLocation>
</comment>
<evidence type="ECO:0000256" key="9">
    <source>
        <dbReference type="SAM" id="Phobius"/>
    </source>
</evidence>
<feature type="transmembrane region" description="Helical" evidence="9">
    <location>
        <begin position="294"/>
        <end position="313"/>
    </location>
</feature>
<keyword evidence="11" id="KW-1185">Reference proteome</keyword>
<evidence type="ECO:0000256" key="7">
    <source>
        <dbReference type="ARBA" id="ARBA00023136"/>
    </source>
</evidence>
<accession>A0A1M5LUD9</accession>
<dbReference type="GO" id="GO:0015105">
    <property type="term" value="F:arsenite transmembrane transporter activity"/>
    <property type="evidence" value="ECO:0007669"/>
    <property type="project" value="TreeGrafter"/>
</dbReference>
<keyword evidence="3" id="KW-0813">Transport</keyword>
<dbReference type="OrthoDB" id="3254016at2"/>
<protein>
    <submittedName>
        <fullName evidence="10">Arsenite efflux pump ArsB, ACR3 family</fullName>
    </submittedName>
</protein>
<dbReference type="RefSeq" id="WP_073100872.1">
    <property type="nucleotide sequence ID" value="NZ_FQXE01000001.1"/>
</dbReference>
<evidence type="ECO:0000256" key="8">
    <source>
        <dbReference type="SAM" id="MobiDB-lite"/>
    </source>
</evidence>
<dbReference type="InterPro" id="IPR038770">
    <property type="entry name" value="Na+/solute_symporter_sf"/>
</dbReference>
<dbReference type="STRING" id="658167.SAMN04488135_10149"/>
<organism evidence="10 11">
    <name type="scientific">Pollutimonas bauzanensis</name>
    <dbReference type="NCBI Taxonomy" id="658167"/>
    <lineage>
        <taxon>Bacteria</taxon>
        <taxon>Pseudomonadati</taxon>
        <taxon>Pseudomonadota</taxon>
        <taxon>Betaproteobacteria</taxon>
        <taxon>Burkholderiales</taxon>
        <taxon>Alcaligenaceae</taxon>
        <taxon>Pollutimonas</taxon>
    </lineage>
</organism>
<keyword evidence="7 9" id="KW-0472">Membrane</keyword>
<evidence type="ECO:0000256" key="3">
    <source>
        <dbReference type="ARBA" id="ARBA00022448"/>
    </source>
</evidence>
<reference evidence="10 11" key="1">
    <citation type="submission" date="2016-11" db="EMBL/GenBank/DDBJ databases">
        <authorList>
            <person name="Jaros S."/>
            <person name="Januszkiewicz K."/>
            <person name="Wedrychowicz H."/>
        </authorList>
    </citation>
    <scope>NUCLEOTIDE SEQUENCE [LARGE SCALE GENOMIC DNA]</scope>
    <source>
        <strain evidence="10 11">CGMCC 1.10190</strain>
    </source>
</reference>
<feature type="transmembrane region" description="Helical" evidence="9">
    <location>
        <begin position="234"/>
        <end position="255"/>
    </location>
</feature>
<dbReference type="Proteomes" id="UP000184226">
    <property type="component" value="Unassembled WGS sequence"/>
</dbReference>
<feature type="transmembrane region" description="Helical" evidence="9">
    <location>
        <begin position="209"/>
        <end position="228"/>
    </location>
</feature>
<gene>
    <name evidence="10" type="ORF">SAMN04488135_10149</name>
</gene>
<feature type="transmembrane region" description="Helical" evidence="9">
    <location>
        <begin position="70"/>
        <end position="92"/>
    </location>
</feature>
<keyword evidence="5 9" id="KW-0812">Transmembrane</keyword>
<dbReference type="Pfam" id="PF01758">
    <property type="entry name" value="SBF"/>
    <property type="match status" value="1"/>
</dbReference>
<evidence type="ECO:0000256" key="1">
    <source>
        <dbReference type="ARBA" id="ARBA00004651"/>
    </source>
</evidence>
<feature type="transmembrane region" description="Helical" evidence="9">
    <location>
        <begin position="170"/>
        <end position="188"/>
    </location>
</feature>
<dbReference type="GO" id="GO:0005886">
    <property type="term" value="C:plasma membrane"/>
    <property type="evidence" value="ECO:0007669"/>
    <property type="project" value="UniProtKB-SubCell"/>
</dbReference>
<feature type="transmembrane region" description="Helical" evidence="9">
    <location>
        <begin position="131"/>
        <end position="150"/>
    </location>
</feature>